<proteinExistence type="predicted"/>
<accession>A0A016T1E8</accession>
<gene>
    <name evidence="1" type="primary">Acey_s0150.g2735</name>
    <name evidence="1" type="ORF">Y032_0150g2735</name>
</gene>
<name>A0A016T1E8_9BILA</name>
<protein>
    <submittedName>
        <fullName evidence="1">Uncharacterized protein</fullName>
    </submittedName>
</protein>
<comment type="caution">
    <text evidence="1">The sequence shown here is derived from an EMBL/GenBank/DDBJ whole genome shotgun (WGS) entry which is preliminary data.</text>
</comment>
<evidence type="ECO:0000313" key="2">
    <source>
        <dbReference type="Proteomes" id="UP000024635"/>
    </source>
</evidence>
<organism evidence="1 2">
    <name type="scientific">Ancylostoma ceylanicum</name>
    <dbReference type="NCBI Taxonomy" id="53326"/>
    <lineage>
        <taxon>Eukaryota</taxon>
        <taxon>Metazoa</taxon>
        <taxon>Ecdysozoa</taxon>
        <taxon>Nematoda</taxon>
        <taxon>Chromadorea</taxon>
        <taxon>Rhabditida</taxon>
        <taxon>Rhabditina</taxon>
        <taxon>Rhabditomorpha</taxon>
        <taxon>Strongyloidea</taxon>
        <taxon>Ancylostomatidae</taxon>
        <taxon>Ancylostomatinae</taxon>
        <taxon>Ancylostoma</taxon>
    </lineage>
</organism>
<dbReference type="Proteomes" id="UP000024635">
    <property type="component" value="Unassembled WGS sequence"/>
</dbReference>
<evidence type="ECO:0000313" key="1">
    <source>
        <dbReference type="EMBL" id="EYB96409.1"/>
    </source>
</evidence>
<reference evidence="2" key="1">
    <citation type="journal article" date="2015" name="Nat. Genet.">
        <title>The genome and transcriptome of the zoonotic hookworm Ancylostoma ceylanicum identify infection-specific gene families.</title>
        <authorList>
            <person name="Schwarz E.M."/>
            <person name="Hu Y."/>
            <person name="Antoshechkin I."/>
            <person name="Miller M.M."/>
            <person name="Sternberg P.W."/>
            <person name="Aroian R.V."/>
        </authorList>
    </citation>
    <scope>NUCLEOTIDE SEQUENCE</scope>
    <source>
        <strain evidence="2">HY135</strain>
    </source>
</reference>
<keyword evidence="2" id="KW-1185">Reference proteome</keyword>
<dbReference type="EMBL" id="JARK01001486">
    <property type="protein sequence ID" value="EYB96409.1"/>
    <property type="molecule type" value="Genomic_DNA"/>
</dbReference>
<sequence length="85" mass="9337">MNIVEHLPAHIHTLLAASPNSAQRYTIENPLHCSKSQYRIAISSTLSKGRSCVIVVYDTNHSCHCQSAYCILTSDPPPVTGLSRM</sequence>
<dbReference type="AlphaFoldDB" id="A0A016T1E8"/>